<comment type="caution">
    <text evidence="3">The sequence shown here is derived from an EMBL/GenBank/DDBJ whole genome shotgun (WGS) entry which is preliminary data.</text>
</comment>
<reference evidence="3" key="1">
    <citation type="submission" date="2020-04" db="EMBL/GenBank/DDBJ databases">
        <authorList>
            <person name="Zhang T."/>
        </authorList>
    </citation>
    <scope>NUCLEOTIDE SEQUENCE</scope>
    <source>
        <strain evidence="3">HKST-UBA10</strain>
    </source>
</reference>
<keyword evidence="1" id="KW-0472">Membrane</keyword>
<evidence type="ECO:0000313" key="3">
    <source>
        <dbReference type="EMBL" id="MCA9381839.1"/>
    </source>
</evidence>
<dbReference type="Pfam" id="PF01551">
    <property type="entry name" value="Peptidase_M23"/>
    <property type="match status" value="1"/>
</dbReference>
<dbReference type="SUPFAM" id="SSF51261">
    <property type="entry name" value="Duplicated hybrid motif"/>
    <property type="match status" value="1"/>
</dbReference>
<reference evidence="3" key="2">
    <citation type="journal article" date="2021" name="Microbiome">
        <title>Successional dynamics and alternative stable states in a saline activated sludge microbial community over 9 years.</title>
        <authorList>
            <person name="Wang Y."/>
            <person name="Ye J."/>
            <person name="Ju F."/>
            <person name="Liu L."/>
            <person name="Boyd J.A."/>
            <person name="Deng Y."/>
            <person name="Parks D.H."/>
            <person name="Jiang X."/>
            <person name="Yin X."/>
            <person name="Woodcroft B.J."/>
            <person name="Tyson G.W."/>
            <person name="Hugenholtz P."/>
            <person name="Polz M.F."/>
            <person name="Zhang T."/>
        </authorList>
    </citation>
    <scope>NUCLEOTIDE SEQUENCE</scope>
    <source>
        <strain evidence="3">HKST-UBA10</strain>
    </source>
</reference>
<feature type="domain" description="M23ase beta-sheet core" evidence="2">
    <location>
        <begin position="1515"/>
        <end position="1607"/>
    </location>
</feature>
<dbReference type="CDD" id="cd12797">
    <property type="entry name" value="M23_peptidase"/>
    <property type="match status" value="1"/>
</dbReference>
<evidence type="ECO:0000256" key="1">
    <source>
        <dbReference type="SAM" id="Phobius"/>
    </source>
</evidence>
<dbReference type="Proteomes" id="UP000782843">
    <property type="component" value="Unassembled WGS sequence"/>
</dbReference>
<feature type="transmembrane region" description="Helical" evidence="1">
    <location>
        <begin position="1261"/>
        <end position="1289"/>
    </location>
</feature>
<evidence type="ECO:0000259" key="2">
    <source>
        <dbReference type="Pfam" id="PF01551"/>
    </source>
</evidence>
<feature type="transmembrane region" description="Helical" evidence="1">
    <location>
        <begin position="1179"/>
        <end position="1207"/>
    </location>
</feature>
<dbReference type="GO" id="GO:0004222">
    <property type="term" value="F:metalloendopeptidase activity"/>
    <property type="evidence" value="ECO:0007669"/>
    <property type="project" value="TreeGrafter"/>
</dbReference>
<name>A0A955RHR3_9BACT</name>
<dbReference type="InterPro" id="IPR050570">
    <property type="entry name" value="Cell_wall_metabolism_enzyme"/>
</dbReference>
<keyword evidence="1" id="KW-0812">Transmembrane</keyword>
<accession>A0A955RHR3</accession>
<feature type="transmembrane region" description="Helical" evidence="1">
    <location>
        <begin position="1227"/>
        <end position="1249"/>
    </location>
</feature>
<dbReference type="EMBL" id="JAGQLG010000011">
    <property type="protein sequence ID" value="MCA9381839.1"/>
    <property type="molecule type" value="Genomic_DNA"/>
</dbReference>
<dbReference type="PANTHER" id="PTHR21666">
    <property type="entry name" value="PEPTIDASE-RELATED"/>
    <property type="match status" value="1"/>
</dbReference>
<evidence type="ECO:0000313" key="4">
    <source>
        <dbReference type="Proteomes" id="UP000782843"/>
    </source>
</evidence>
<feature type="transmembrane region" description="Helical" evidence="1">
    <location>
        <begin position="1139"/>
        <end position="1159"/>
    </location>
</feature>
<gene>
    <name evidence="3" type="ORF">KC660_00330</name>
</gene>
<dbReference type="PANTHER" id="PTHR21666:SF270">
    <property type="entry name" value="MUREIN HYDROLASE ACTIVATOR ENVC"/>
    <property type="match status" value="1"/>
</dbReference>
<organism evidence="3 4">
    <name type="scientific">Candidatus Dojkabacteria bacterium</name>
    <dbReference type="NCBI Taxonomy" id="2099670"/>
    <lineage>
        <taxon>Bacteria</taxon>
        <taxon>Candidatus Dojkabacteria</taxon>
    </lineage>
</organism>
<protein>
    <submittedName>
        <fullName evidence="3">Peptidoglycan DD-metalloendopeptidase family protein</fullName>
    </submittedName>
</protein>
<dbReference type="Gene3D" id="2.70.70.10">
    <property type="entry name" value="Glucose Permease (Domain IIA)"/>
    <property type="match status" value="1"/>
</dbReference>
<proteinExistence type="predicted"/>
<dbReference type="InterPro" id="IPR016047">
    <property type="entry name" value="M23ase_b-sheet_dom"/>
</dbReference>
<dbReference type="InterPro" id="IPR011055">
    <property type="entry name" value="Dup_hybrid_motif"/>
</dbReference>
<keyword evidence="1" id="KW-1133">Transmembrane helix</keyword>
<sequence length="1631" mass="179696">MASNDIIDGKIIGKKNPSSQVVIDATLEIYRQFFTKVASTIGISEEQLEVYIQEPFSQDTSELFGRVVDPTNPREVFNLIVDSTRRDRKGGSRLISEKFALGLFQEFKELTGRDVRGYLSEPQRDMTDEQFAEAAEQYNSSDTDQTIQQIVDFDENANPETDSIIPVSIVAGTSDIAGVTIERGDVAVQTLESIKNREDANLKLENPVTQIDQLRNPKVLKKKIEQVNSIPLEQERIDRLSDLRETMIGNGVPVSDYNEAEVEALPNKNKALANTVIASTAIGAEVKIENNDTEELKQKAKAIVNSNLDPKNQSKQLQALVDKARIENYSERAVRQAIEPLLSRVTARNESLEDSPEVIIDDSLDEEYILGQEVEISLDELKVHQKNRSKLQEAVIPSAVAGTKIGRAINEVERKYAEKKGSIEIRADIATRGQPVFDTDKKVIDAAEEVLSAFRKNDRGRFVFDRQKFFSPEAASLRKALDLELANYVKSARHKDILEEGIRARLLYEGIEPTAVADTIDHIVNYYSRELTEMERDAQSRKGLEVVDPKTSETSFKSRAALELQTNQHGLQPDEIDRVSTKIASVAVDEINFAKNLSPVINVRTHLDPEGKVIIDYTEKSKTPFGTAERTSTLYAVESNPVRRVSRMFLSKYAQGLSEEELIKTIQDYRAKKASSQYWDNDQEARLRTLEGIAYTYDEGRKLSSFLLSNEFRIASNNPLWYAISAPVRIPFYQFAPNRVKDKYLEMQKKREGPKSLVNYKSSLNVPAIFANVLKQQAMLMTPFYGIDEKNKVYNRLFYWGYTGLDKGFDRLGKFSARSYSLKYDAVGQHIKSGAHIGIREHLSLGWKRRIAENINHRKKKRTPLLGLLAKITLGAAVGSGIEAATNVIRATSTGGKILNSLESFNTGVRSSFNGLNNAWRYGEGWANRGMLTALETEKERMSMSLLDRHQTFNQGSLFKEQLKYGTGRFVRGMNVFKTSAGIIIKSAGKGFIAYGVLSLTGASTPLAIGFGSLYAFHSFVTTIANNPTLGLGIYNNGTTEFIREGAFVSKSRLFKWFSEALYKGPGFASINRSLLQRFVRYLPKNGFLVGSVLSSLGVNPVVAYSVGMIGDVGIKVATDVLASRFALPSQFGMVSRTLGGLLTKVSGITGILGGIVALDEMGGITKLFSAGISLTTGLRLLGIASLLAGGYVFGLPGLAIAGGALVVDTFSHLLFNRSLLSYFTPVWESIAGPTMKALQSAMGLLLGLYKLFTAEDLNGLIEAVISSTIGILAIGGLLAGGMVAATLFTPGIPTVESSQSSYQSEYFKDVTKSLVSSNEVDGKTQLMYKITYTFTGGPEKNMDMIGVNRIDEMFGLNKSLIDKDCSGFVGSYTGFSYLDSEDHPVFADKGQFGLGVFGTGDLREFLHFTESDIDQPVEFEFRICLNDKIGNVKLASQNGSFTNRFLIRGIPVPPTPLGEEFLPDTYSYESASAQDSRNNKLERIAYYDPLSGADNVCITSPFGVQRVINGVSDRHEGLDLAIDSGTAIHPISAGTVEKTGYQDKLAGNYVVINHGNGLFSKYFHMLSTPEVVTGDFVNTNNIIGFVGSTGNSTGPHLHLQINPNGVWSKAVDPCGYIDCSIYKQSCNSKK</sequence>